<dbReference type="Proteomes" id="UP001600888">
    <property type="component" value="Unassembled WGS sequence"/>
</dbReference>
<evidence type="ECO:0000313" key="1">
    <source>
        <dbReference type="EMBL" id="KAL2275066.1"/>
    </source>
</evidence>
<gene>
    <name evidence="1" type="ORF">FJTKL_02523</name>
</gene>
<protein>
    <submittedName>
        <fullName evidence="1">Uncharacterized protein</fullName>
    </submittedName>
</protein>
<organism evidence="1 2">
    <name type="scientific">Diaporthe vaccinii</name>
    <dbReference type="NCBI Taxonomy" id="105482"/>
    <lineage>
        <taxon>Eukaryota</taxon>
        <taxon>Fungi</taxon>
        <taxon>Dikarya</taxon>
        <taxon>Ascomycota</taxon>
        <taxon>Pezizomycotina</taxon>
        <taxon>Sordariomycetes</taxon>
        <taxon>Sordariomycetidae</taxon>
        <taxon>Diaporthales</taxon>
        <taxon>Diaporthaceae</taxon>
        <taxon>Diaporthe</taxon>
        <taxon>Diaporthe eres species complex</taxon>
    </lineage>
</organism>
<sequence>MCLERSPGLSLPLRPVPAMSLDAPYPQPRYMLSGRSCAPARRYAGTQAGASYERQVPRSARPINSICTKRLRILPDRLPCHFSLSLSIKGFSYHTRSPLAR</sequence>
<reference evidence="1 2" key="1">
    <citation type="submission" date="2024-03" db="EMBL/GenBank/DDBJ databases">
        <title>A high-quality draft genome sequence of Diaporthe vaccinii, a causative agent of upright dieback and viscid rot disease in cranberry plants.</title>
        <authorList>
            <person name="Sarrasin M."/>
            <person name="Lang B.F."/>
            <person name="Burger G."/>
        </authorList>
    </citation>
    <scope>NUCLEOTIDE SEQUENCE [LARGE SCALE GENOMIC DNA]</scope>
    <source>
        <strain evidence="1 2">IS7</strain>
    </source>
</reference>
<evidence type="ECO:0000313" key="2">
    <source>
        <dbReference type="Proteomes" id="UP001600888"/>
    </source>
</evidence>
<accession>A0ABR4DY17</accession>
<comment type="caution">
    <text evidence="1">The sequence shown here is derived from an EMBL/GenBank/DDBJ whole genome shotgun (WGS) entry which is preliminary data.</text>
</comment>
<dbReference type="EMBL" id="JBAWTH010000142">
    <property type="protein sequence ID" value="KAL2275066.1"/>
    <property type="molecule type" value="Genomic_DNA"/>
</dbReference>
<proteinExistence type="predicted"/>
<name>A0ABR4DY17_9PEZI</name>
<keyword evidence="2" id="KW-1185">Reference proteome</keyword>